<name>X1B1T8_9ZZZZ</name>
<accession>X1B1T8</accession>
<protein>
    <submittedName>
        <fullName evidence="1">Uncharacterized protein</fullName>
    </submittedName>
</protein>
<sequence>MSEEKDAQKIRDIYEVCASWYGEKWTTERALKQLNSIPARYLKPIRFKSSS</sequence>
<organism evidence="1">
    <name type="scientific">marine sediment metagenome</name>
    <dbReference type="NCBI Taxonomy" id="412755"/>
    <lineage>
        <taxon>unclassified sequences</taxon>
        <taxon>metagenomes</taxon>
        <taxon>ecological metagenomes</taxon>
    </lineage>
</organism>
<comment type="caution">
    <text evidence="1">The sequence shown here is derived from an EMBL/GenBank/DDBJ whole genome shotgun (WGS) entry which is preliminary data.</text>
</comment>
<gene>
    <name evidence="1" type="ORF">S01H4_24931</name>
</gene>
<dbReference type="AlphaFoldDB" id="X1B1T8"/>
<dbReference type="EMBL" id="BART01011795">
    <property type="protein sequence ID" value="GAG88900.1"/>
    <property type="molecule type" value="Genomic_DNA"/>
</dbReference>
<proteinExistence type="predicted"/>
<reference evidence="1" key="1">
    <citation type="journal article" date="2014" name="Front. Microbiol.">
        <title>High frequency of phylogenetically diverse reductive dehalogenase-homologous genes in deep subseafloor sedimentary metagenomes.</title>
        <authorList>
            <person name="Kawai M."/>
            <person name="Futagami T."/>
            <person name="Toyoda A."/>
            <person name="Takaki Y."/>
            <person name="Nishi S."/>
            <person name="Hori S."/>
            <person name="Arai W."/>
            <person name="Tsubouchi T."/>
            <person name="Morono Y."/>
            <person name="Uchiyama I."/>
            <person name="Ito T."/>
            <person name="Fujiyama A."/>
            <person name="Inagaki F."/>
            <person name="Takami H."/>
        </authorList>
    </citation>
    <scope>NUCLEOTIDE SEQUENCE</scope>
    <source>
        <strain evidence="1">Expedition CK06-06</strain>
    </source>
</reference>
<evidence type="ECO:0000313" key="1">
    <source>
        <dbReference type="EMBL" id="GAG88900.1"/>
    </source>
</evidence>